<dbReference type="PANTHER" id="PTHR34418">
    <property type="entry name" value="NUCLEAR PORE COMPLEX PROTEIN NUP214 ISOFORM X1"/>
    <property type="match status" value="1"/>
</dbReference>
<accession>A0A371GXL6</accession>
<feature type="compositionally biased region" description="Polar residues" evidence="2">
    <location>
        <begin position="1409"/>
        <end position="1421"/>
    </location>
</feature>
<dbReference type="GO" id="GO:0006405">
    <property type="term" value="P:RNA export from nucleus"/>
    <property type="evidence" value="ECO:0007669"/>
    <property type="project" value="InterPro"/>
</dbReference>
<keyword evidence="4" id="KW-1185">Reference proteome</keyword>
<dbReference type="OrthoDB" id="248320at2759"/>
<feature type="region of interest" description="Disordered" evidence="2">
    <location>
        <begin position="679"/>
        <end position="717"/>
    </location>
</feature>
<feature type="region of interest" description="Disordered" evidence="2">
    <location>
        <begin position="1539"/>
        <end position="1562"/>
    </location>
</feature>
<reference evidence="3" key="1">
    <citation type="submission" date="2018-05" db="EMBL/GenBank/DDBJ databases">
        <title>Draft genome of Mucuna pruriens seed.</title>
        <authorList>
            <person name="Nnadi N.E."/>
            <person name="Vos R."/>
            <person name="Hasami M.H."/>
            <person name="Devisetty U.K."/>
            <person name="Aguiy J.C."/>
        </authorList>
    </citation>
    <scope>NUCLEOTIDE SEQUENCE [LARGE SCALE GENOMIC DNA]</scope>
    <source>
        <strain evidence="3">JCA_2017</strain>
    </source>
</reference>
<name>A0A371GXL6_MUCPR</name>
<feature type="non-terminal residue" evidence="3">
    <location>
        <position position="1"/>
    </location>
</feature>
<feature type="compositionally biased region" description="Polar residues" evidence="2">
    <location>
        <begin position="970"/>
        <end position="980"/>
    </location>
</feature>
<gene>
    <name evidence="3" type="primary">NUP214</name>
    <name evidence="3" type="ORF">CR513_22191</name>
</gene>
<feature type="region of interest" description="Disordered" evidence="2">
    <location>
        <begin position="970"/>
        <end position="992"/>
    </location>
</feature>
<dbReference type="PANTHER" id="PTHR34418:SF3">
    <property type="entry name" value="NUCLEAR PORE COMPLEX PROTEIN NUP214"/>
    <property type="match status" value="1"/>
</dbReference>
<dbReference type="STRING" id="157652.A0A371GXL6"/>
<dbReference type="SUPFAM" id="SSF117289">
    <property type="entry name" value="Nucleoporin domain"/>
    <property type="match status" value="1"/>
</dbReference>
<evidence type="ECO:0000313" key="4">
    <source>
        <dbReference type="Proteomes" id="UP000257109"/>
    </source>
</evidence>
<dbReference type="InterPro" id="IPR044694">
    <property type="entry name" value="NUP214"/>
</dbReference>
<evidence type="ECO:0000256" key="1">
    <source>
        <dbReference type="SAM" id="Coils"/>
    </source>
</evidence>
<feature type="region of interest" description="Disordered" evidence="2">
    <location>
        <begin position="1471"/>
        <end position="1505"/>
    </location>
</feature>
<organism evidence="3 4">
    <name type="scientific">Mucuna pruriens</name>
    <name type="common">Velvet bean</name>
    <name type="synonym">Dolichos pruriens</name>
    <dbReference type="NCBI Taxonomy" id="157652"/>
    <lineage>
        <taxon>Eukaryota</taxon>
        <taxon>Viridiplantae</taxon>
        <taxon>Streptophyta</taxon>
        <taxon>Embryophyta</taxon>
        <taxon>Tracheophyta</taxon>
        <taxon>Spermatophyta</taxon>
        <taxon>Magnoliopsida</taxon>
        <taxon>eudicotyledons</taxon>
        <taxon>Gunneridae</taxon>
        <taxon>Pentapetalae</taxon>
        <taxon>rosids</taxon>
        <taxon>fabids</taxon>
        <taxon>Fabales</taxon>
        <taxon>Fabaceae</taxon>
        <taxon>Papilionoideae</taxon>
        <taxon>50 kb inversion clade</taxon>
        <taxon>NPAAA clade</taxon>
        <taxon>indigoferoid/millettioid clade</taxon>
        <taxon>Phaseoleae</taxon>
        <taxon>Mucuna</taxon>
    </lineage>
</organism>
<protein>
    <submittedName>
        <fullName evidence="3">Nuclear pore complex protein NUP214</fullName>
    </submittedName>
</protein>
<comment type="caution">
    <text evidence="3">The sequence shown here is derived from an EMBL/GenBank/DDBJ whole genome shotgun (WGS) entry which is preliminary data.</text>
</comment>
<feature type="compositionally biased region" description="Low complexity" evidence="2">
    <location>
        <begin position="1540"/>
        <end position="1553"/>
    </location>
</feature>
<dbReference type="EMBL" id="QJKJ01004161">
    <property type="protein sequence ID" value="RDX95312.1"/>
    <property type="molecule type" value="Genomic_DNA"/>
</dbReference>
<feature type="region of interest" description="Disordered" evidence="2">
    <location>
        <begin position="1390"/>
        <end position="1421"/>
    </location>
</feature>
<evidence type="ECO:0000256" key="2">
    <source>
        <dbReference type="SAM" id="MobiDB-lite"/>
    </source>
</evidence>
<proteinExistence type="predicted"/>
<feature type="coiled-coil region" evidence="1">
    <location>
        <begin position="823"/>
        <end position="861"/>
    </location>
</feature>
<keyword evidence="1" id="KW-0175">Coiled coil</keyword>
<dbReference type="GO" id="GO:0017056">
    <property type="term" value="F:structural constituent of nuclear pore"/>
    <property type="evidence" value="ECO:0007669"/>
    <property type="project" value="InterPro"/>
</dbReference>
<evidence type="ECO:0000313" key="3">
    <source>
        <dbReference type="EMBL" id="RDX95312.1"/>
    </source>
</evidence>
<sequence>MSPAKIEPEEVEGEVVGTTDYFFVKIGEAVPLKASDSDSDFDAETLPSQPLVLSERFRLTFVAHSSGFFVARTKDLIDSANEFKDKRSGSPVQQLSLVDVSIGRVRALALSTDNSTLAASVSGDVWFYSVENFLNKEVKQSFSCSLDDSTFVKDMRWITTPKNSYVILSNIGKLYYGEIGFPLKHVMDNVDAVDWGLKGSFVAVARKSVLSILSAKFEEKLSISLSFRSWTSDSAPNGSIQVDSVKCVRPDSIVIGCIQLTEDGKEENYLIQVIRSRLGEINDASELVVQSFYDIYQGLIDDIVPFGRGPYLLLTYLKQCQLAINANMKNTDQHIMLLGWSADDDKSEAAVIDIERDNWVPRIELQENGDDNLLLGLCIDNVSIYQKVGVQLGVEERTELSPHCVLICLTLEGKLVMFHVASLAGSKASPEVDSVLHNDEDTSVNLPEDEGCTFSQGLQKQELDKTFEVSGNLMAKPSGNPQQIIRTKDVTKYPEVELVANSQSLTSNVQQVVPDVDANQGIDNQNLGRPGEQQKNLGQKTAVLGTSIGSVIVNSHSASPGLSSYNNLQATTEKTRELWTANSSRDSQRAFNLLPGETFSFPKKSDVSSISASSYADGVGFQSKKYTMSATNVPGGMGGKPFLVQDVNGISPAISSASKPVQSGGQLTSLVTGNTQSVLNSSSHLSSDGNTAAGKSSARKFLPSNEQHGNSSKLGISSSDLSKQFGNINEMTKELDLLLRSIEEGGGFRDACTRSLQNSIEAVEQGMGTLSKKCKILTCQVDEHQEEVHYLLNKTIRVMARKIYMEGIYKQASDSRYWDLWNRQKLNSELELKRQHILSLNQDLTYQLIELERHFNALELNKFSQYGRRCIGQGPLQNRSGPSRSTQSLHSLHNAISSQLVAAENLSECLSKQMSALSLRSQTEERKNVKELFETIGIPYESAFGSPDMKGFMKTPPSKKILFSDLTANKDQSRRNQASAMKSCEPETARRRRDSLDQSWTCFEPPKTIIKRMLLQELQKRNRNESLFSMNKEKEVSTLEESTPHQIDARIPSVVFPASKMKASILDSHLELEEVSKHSKAFIPADSLRAPTQVSESKSSVLQRSNILAIPSQPAFHLSPTMVHGHSAETKNLAAEKSTVQKFDLISNSENKPTLHWKMPQKPSISTYSTTEAPSMLIKSNEMPIINSKMTMATSSTTGDKLSSAFTPESWRKDFTSSESHSSSISASSTFLGKVTEFHVDKSLPKENIPAVPTFGGSFKSLSSPTIKTSSSPLSSSVSSAAVPPVVVSVTSSSCLTSSNTSMDSNSIMSSSSPSAFLHVLNQAPKDTVSLLPNPPSLKSTLESLKSEIQPAAVLKSDIQPAAVLKSDSQPAALSNSKTDLDATTEVATQLNEPLNGASELKLVPSRKFSPTNEQSSNDITSSDLNVVSVSQAAQPSGAPLQLSTSFLASPSVSSGKNEGLDVGITYEDEMEEEAPETSNTAELSLGSLGGFGIGSSPNPSMPKANPFGGSFNNVATSLSSSTFSVPSGELFRPASFNFSSPQSSAPTQTTNSGAFSGGFNPAAAVPTQAPSGFGQPAQIGSGQQVLGSVLGGFGQSRQLGNSLPGSGFAAPSGFGGGFVSSSSTGGFSNTAIGGGFAGIASTGGGFAGAASPGGGFAAAASPGGGFAAAGFGGVAAPAGGFGGAASAGGGFGAVSSGGFVGAGSGGGFGAFSSQGSGGFGAFSTVGGGKPPELFTQMRK</sequence>
<dbReference type="Proteomes" id="UP000257109">
    <property type="component" value="Unassembled WGS sequence"/>
</dbReference>